<name>A0A0L8FFB9_OCTBM</name>
<dbReference type="InterPro" id="IPR050113">
    <property type="entry name" value="Ub_conjugating_enzyme"/>
</dbReference>
<dbReference type="EMBL" id="KQ433699">
    <property type="protein sequence ID" value="KOF62360.1"/>
    <property type="molecule type" value="Genomic_DNA"/>
</dbReference>
<dbReference type="InterPro" id="IPR002492">
    <property type="entry name" value="Transposase_Tc1-like"/>
</dbReference>
<dbReference type="InterPro" id="IPR000608">
    <property type="entry name" value="UBC"/>
</dbReference>
<protein>
    <recommendedName>
        <fullName evidence="2">UBC core domain-containing protein</fullName>
    </recommendedName>
</protein>
<dbReference type="AlphaFoldDB" id="A0A0L8FFB9"/>
<evidence type="ECO:0000313" key="3">
    <source>
        <dbReference type="EMBL" id="KOF62360.1"/>
    </source>
</evidence>
<gene>
    <name evidence="3" type="ORF">OCBIM_22023906mg</name>
</gene>
<keyword evidence="1" id="KW-0472">Membrane</keyword>
<reference evidence="3" key="1">
    <citation type="submission" date="2015-07" db="EMBL/GenBank/DDBJ databases">
        <title>MeaNS - Measles Nucleotide Surveillance Program.</title>
        <authorList>
            <person name="Tran T."/>
            <person name="Druce J."/>
        </authorList>
    </citation>
    <scope>NUCLEOTIDE SEQUENCE</scope>
    <source>
        <strain evidence="3">UCB-OBI-ISO-001</strain>
        <tissue evidence="3">Gonad</tissue>
    </source>
</reference>
<dbReference type="SUPFAM" id="SSF54495">
    <property type="entry name" value="UBC-like"/>
    <property type="match status" value="1"/>
</dbReference>
<feature type="domain" description="UBC core" evidence="2">
    <location>
        <begin position="203"/>
        <end position="350"/>
    </location>
</feature>
<proteinExistence type="predicted"/>
<dbReference type="Gene3D" id="3.10.110.10">
    <property type="entry name" value="Ubiquitin Conjugating Enzyme"/>
    <property type="match status" value="1"/>
</dbReference>
<dbReference type="CDD" id="cd23814">
    <property type="entry name" value="UEV_AKTIP"/>
    <property type="match status" value="1"/>
</dbReference>
<dbReference type="STRING" id="37653.A0A0L8FFB9"/>
<evidence type="ECO:0000259" key="2">
    <source>
        <dbReference type="PROSITE" id="PS50127"/>
    </source>
</evidence>
<dbReference type="GO" id="GO:0015074">
    <property type="term" value="P:DNA integration"/>
    <property type="evidence" value="ECO:0007669"/>
    <property type="project" value="InterPro"/>
</dbReference>
<dbReference type="PROSITE" id="PS50127">
    <property type="entry name" value="UBC_2"/>
    <property type="match status" value="1"/>
</dbReference>
<feature type="transmembrane region" description="Helical" evidence="1">
    <location>
        <begin position="140"/>
        <end position="162"/>
    </location>
</feature>
<dbReference type="OrthoDB" id="5596422at2759"/>
<keyword evidence="1" id="KW-0812">Transmembrane</keyword>
<evidence type="ECO:0000256" key="1">
    <source>
        <dbReference type="SAM" id="Phobius"/>
    </source>
</evidence>
<sequence>MESQREVDESFRKRVVTLKKEEWQFLLLPGALTDQRVLLQEYSSFMKKQVRLCQKKSVWQGRVIQRLSLRDRFDTAAGISLLVNCDCGMNVSRKTVTCRLKEIGLHAYFPAIKPLISMKNRKLCGYEREEKEQEKKKPTLIIFVTFLYTAIFTKVLVFIMAVREGRKLLPAIPVVQDSVPQTLDINVPKDKTPKLIQDLKRSTQEYALMAEFNLLSQQKLPGVYVVPSASNTFVWNGILFIRKGMYQGGIFRFLLKMPENYPSCDCPSVYFIPPIFHPVINPETGELDVKRAFPKWRKSANHLWQILLYVRKIFYKIDTKSPWNLDAAVLYDQIEMYESKVAQSIQKCRESIYEIPDPNDLHAIRFTDWDPDVHEEIRKSILNKTFQDKPNLADNSSGLSWMNSESSQIFSKEDTTFS</sequence>
<organism evidence="3">
    <name type="scientific">Octopus bimaculoides</name>
    <name type="common">California two-spotted octopus</name>
    <dbReference type="NCBI Taxonomy" id="37653"/>
    <lineage>
        <taxon>Eukaryota</taxon>
        <taxon>Metazoa</taxon>
        <taxon>Spiralia</taxon>
        <taxon>Lophotrochozoa</taxon>
        <taxon>Mollusca</taxon>
        <taxon>Cephalopoda</taxon>
        <taxon>Coleoidea</taxon>
        <taxon>Octopodiformes</taxon>
        <taxon>Octopoda</taxon>
        <taxon>Incirrata</taxon>
        <taxon>Octopodidae</taxon>
        <taxon>Octopus</taxon>
    </lineage>
</organism>
<accession>A0A0L8FFB9</accession>
<dbReference type="Pfam" id="PF00179">
    <property type="entry name" value="UQ_con"/>
    <property type="match status" value="1"/>
</dbReference>
<dbReference type="PANTHER" id="PTHR24067">
    <property type="entry name" value="UBIQUITIN-CONJUGATING ENZYME E2"/>
    <property type="match status" value="1"/>
</dbReference>
<keyword evidence="1" id="KW-1133">Transmembrane helix</keyword>
<dbReference type="GO" id="GO:0006313">
    <property type="term" value="P:DNA transposition"/>
    <property type="evidence" value="ECO:0007669"/>
    <property type="project" value="InterPro"/>
</dbReference>
<dbReference type="InterPro" id="IPR016135">
    <property type="entry name" value="UBQ-conjugating_enzyme/RWD"/>
</dbReference>
<dbReference type="Pfam" id="PF01498">
    <property type="entry name" value="HTH_Tnp_Tc3_2"/>
    <property type="match status" value="1"/>
</dbReference>
<dbReference type="GO" id="GO:0003677">
    <property type="term" value="F:DNA binding"/>
    <property type="evidence" value="ECO:0007669"/>
    <property type="project" value="InterPro"/>
</dbReference>
<dbReference type="SMART" id="SM00212">
    <property type="entry name" value="UBCc"/>
    <property type="match status" value="1"/>
</dbReference>